<evidence type="ECO:0000256" key="2">
    <source>
        <dbReference type="ARBA" id="ARBA00022679"/>
    </source>
</evidence>
<name>A0ABV7HFL3_9GAMM</name>
<dbReference type="EC" id="2.7.8.7" evidence="8"/>
<evidence type="ECO:0000256" key="7">
    <source>
        <dbReference type="ARBA" id="ARBA00023160"/>
    </source>
</evidence>
<keyword evidence="6 8" id="KW-0443">Lipid metabolism</keyword>
<comment type="cofactor">
    <cofactor evidence="8">
        <name>Mg(2+)</name>
        <dbReference type="ChEBI" id="CHEBI:18420"/>
    </cofactor>
</comment>
<keyword evidence="3 8" id="KW-0479">Metal-binding</keyword>
<organism evidence="10 11">
    <name type="scientific">Litoribrevibacter euphylliae</name>
    <dbReference type="NCBI Taxonomy" id="1834034"/>
    <lineage>
        <taxon>Bacteria</taxon>
        <taxon>Pseudomonadati</taxon>
        <taxon>Pseudomonadota</taxon>
        <taxon>Gammaproteobacteria</taxon>
        <taxon>Oceanospirillales</taxon>
        <taxon>Oceanospirillaceae</taxon>
        <taxon>Litoribrevibacter</taxon>
    </lineage>
</organism>
<dbReference type="GO" id="GO:0008897">
    <property type="term" value="F:holo-[acyl-carrier-protein] synthase activity"/>
    <property type="evidence" value="ECO:0007669"/>
    <property type="project" value="UniProtKB-EC"/>
</dbReference>
<keyword evidence="1 8" id="KW-0444">Lipid biosynthesis</keyword>
<keyword evidence="4 8" id="KW-0276">Fatty acid metabolism</keyword>
<keyword evidence="11" id="KW-1185">Reference proteome</keyword>
<dbReference type="InterPro" id="IPR004568">
    <property type="entry name" value="Ppantetheine-prot_Trfase_dom"/>
</dbReference>
<feature type="binding site" evidence="8">
    <location>
        <position position="8"/>
    </location>
    <ligand>
        <name>Mg(2+)</name>
        <dbReference type="ChEBI" id="CHEBI:18420"/>
    </ligand>
</feature>
<reference evidence="11" key="1">
    <citation type="journal article" date="2019" name="Int. J. Syst. Evol. Microbiol.">
        <title>The Global Catalogue of Microorganisms (GCM) 10K type strain sequencing project: providing services to taxonomists for standard genome sequencing and annotation.</title>
        <authorList>
            <consortium name="The Broad Institute Genomics Platform"/>
            <consortium name="The Broad Institute Genome Sequencing Center for Infectious Disease"/>
            <person name="Wu L."/>
            <person name="Ma J."/>
        </authorList>
    </citation>
    <scope>NUCLEOTIDE SEQUENCE [LARGE SCALE GENOMIC DNA]</scope>
    <source>
        <strain evidence="11">KCTC 52438</strain>
    </source>
</reference>
<comment type="catalytic activity">
    <reaction evidence="8">
        <text>apo-[ACP] + CoA = holo-[ACP] + adenosine 3',5'-bisphosphate + H(+)</text>
        <dbReference type="Rhea" id="RHEA:12068"/>
        <dbReference type="Rhea" id="RHEA-COMP:9685"/>
        <dbReference type="Rhea" id="RHEA-COMP:9690"/>
        <dbReference type="ChEBI" id="CHEBI:15378"/>
        <dbReference type="ChEBI" id="CHEBI:29999"/>
        <dbReference type="ChEBI" id="CHEBI:57287"/>
        <dbReference type="ChEBI" id="CHEBI:58343"/>
        <dbReference type="ChEBI" id="CHEBI:64479"/>
        <dbReference type="EC" id="2.7.8.7"/>
    </reaction>
</comment>
<keyword evidence="8" id="KW-0963">Cytoplasm</keyword>
<dbReference type="NCBIfam" id="NF000832">
    <property type="entry name" value="PRK00070.3-2"/>
    <property type="match status" value="1"/>
</dbReference>
<dbReference type="NCBIfam" id="TIGR00556">
    <property type="entry name" value="pantethn_trn"/>
    <property type="match status" value="1"/>
</dbReference>
<sequence>MIVGIGTDICDISRIEKTIQRQDRFVERVLTEQEIAQFKQRKRPAAFVASRFAAKEAALKALGTGLANGIRWQDIEISHLDSGQPILAFSGQALVIAEEKQVTSMHLSISDEQSYAVAFVVLESNLAV</sequence>
<dbReference type="SUPFAM" id="SSF56214">
    <property type="entry name" value="4'-phosphopantetheinyl transferase"/>
    <property type="match status" value="1"/>
</dbReference>
<protein>
    <recommendedName>
        <fullName evidence="8">Holo-[acyl-carrier-protein] synthase</fullName>
        <shortName evidence="8">Holo-ACP synthase</shortName>
        <ecNumber evidence="8">2.7.8.7</ecNumber>
    </recommendedName>
    <alternativeName>
        <fullName evidence="8">4'-phosphopantetheinyl transferase AcpS</fullName>
    </alternativeName>
</protein>
<evidence type="ECO:0000256" key="6">
    <source>
        <dbReference type="ARBA" id="ARBA00023098"/>
    </source>
</evidence>
<evidence type="ECO:0000313" key="11">
    <source>
        <dbReference type="Proteomes" id="UP001595476"/>
    </source>
</evidence>
<evidence type="ECO:0000256" key="3">
    <source>
        <dbReference type="ARBA" id="ARBA00022723"/>
    </source>
</evidence>
<gene>
    <name evidence="8 10" type="primary">acpS</name>
    <name evidence="10" type="ORF">ACFOEK_05585</name>
</gene>
<dbReference type="Proteomes" id="UP001595476">
    <property type="component" value="Unassembled WGS sequence"/>
</dbReference>
<feature type="domain" description="4'-phosphopantetheinyl transferase" evidence="9">
    <location>
        <begin position="4"/>
        <end position="119"/>
    </location>
</feature>
<comment type="similarity">
    <text evidence="8">Belongs to the P-Pant transferase superfamily. AcpS family.</text>
</comment>
<comment type="subcellular location">
    <subcellularLocation>
        <location evidence="8">Cytoplasm</location>
    </subcellularLocation>
</comment>
<feature type="binding site" evidence="8">
    <location>
        <position position="56"/>
    </location>
    <ligand>
        <name>Mg(2+)</name>
        <dbReference type="ChEBI" id="CHEBI:18420"/>
    </ligand>
</feature>
<dbReference type="EMBL" id="JBHRSZ010000002">
    <property type="protein sequence ID" value="MFC3150487.1"/>
    <property type="molecule type" value="Genomic_DNA"/>
</dbReference>
<comment type="function">
    <text evidence="8">Transfers the 4'-phosphopantetheine moiety from coenzyme A to a Ser of acyl-carrier-protein.</text>
</comment>
<dbReference type="InterPro" id="IPR002582">
    <property type="entry name" value="ACPS"/>
</dbReference>
<evidence type="ECO:0000256" key="5">
    <source>
        <dbReference type="ARBA" id="ARBA00022842"/>
    </source>
</evidence>
<keyword evidence="2 8" id="KW-0808">Transferase</keyword>
<keyword evidence="5 8" id="KW-0460">Magnesium</keyword>
<keyword evidence="7 8" id="KW-0275">Fatty acid biosynthesis</keyword>
<accession>A0ABV7HFL3</accession>
<dbReference type="InterPro" id="IPR037143">
    <property type="entry name" value="4-PPantetheinyl_Trfase_dom_sf"/>
</dbReference>
<dbReference type="Pfam" id="PF01648">
    <property type="entry name" value="ACPS"/>
    <property type="match status" value="1"/>
</dbReference>
<evidence type="ECO:0000256" key="4">
    <source>
        <dbReference type="ARBA" id="ARBA00022832"/>
    </source>
</evidence>
<evidence type="ECO:0000259" key="9">
    <source>
        <dbReference type="Pfam" id="PF01648"/>
    </source>
</evidence>
<evidence type="ECO:0000313" key="10">
    <source>
        <dbReference type="EMBL" id="MFC3150487.1"/>
    </source>
</evidence>
<dbReference type="HAMAP" id="MF_00101">
    <property type="entry name" value="AcpS"/>
    <property type="match status" value="1"/>
</dbReference>
<proteinExistence type="inferred from homology"/>
<dbReference type="NCBIfam" id="TIGR00516">
    <property type="entry name" value="acpS"/>
    <property type="match status" value="1"/>
</dbReference>
<dbReference type="Gene3D" id="3.90.470.20">
    <property type="entry name" value="4'-phosphopantetheinyl transferase domain"/>
    <property type="match status" value="1"/>
</dbReference>
<evidence type="ECO:0000256" key="1">
    <source>
        <dbReference type="ARBA" id="ARBA00022516"/>
    </source>
</evidence>
<dbReference type="RefSeq" id="WP_386717371.1">
    <property type="nucleotide sequence ID" value="NZ_JBHRSZ010000002.1"/>
</dbReference>
<comment type="caution">
    <text evidence="10">The sequence shown here is derived from an EMBL/GenBank/DDBJ whole genome shotgun (WGS) entry which is preliminary data.</text>
</comment>
<dbReference type="InterPro" id="IPR008278">
    <property type="entry name" value="4-PPantetheinyl_Trfase_dom"/>
</dbReference>
<evidence type="ECO:0000256" key="8">
    <source>
        <dbReference type="HAMAP-Rule" id="MF_00101"/>
    </source>
</evidence>